<name>E6LEF8_ENTI1</name>
<evidence type="ECO:0000313" key="1">
    <source>
        <dbReference type="EMBL" id="EFU74447.1"/>
    </source>
</evidence>
<dbReference type="STRING" id="888064.HMPREF9088_0748"/>
<protein>
    <recommendedName>
        <fullName evidence="3">Methanol dehydrogenase</fullName>
    </recommendedName>
</protein>
<sequence>MMKKGTNCLALGVALIAIGTFYLAKKTGFFEDDAHLYDAFDSTR</sequence>
<dbReference type="EMBL" id="AEPV01000026">
    <property type="protein sequence ID" value="EFU74447.1"/>
    <property type="molecule type" value="Genomic_DNA"/>
</dbReference>
<keyword evidence="2" id="KW-1185">Reference proteome</keyword>
<accession>E6LEF8</accession>
<comment type="caution">
    <text evidence="1">The sequence shown here is derived from an EMBL/GenBank/DDBJ whole genome shotgun (WGS) entry which is preliminary data.</text>
</comment>
<evidence type="ECO:0008006" key="3">
    <source>
        <dbReference type="Google" id="ProtNLM"/>
    </source>
</evidence>
<dbReference type="Proteomes" id="UP000010296">
    <property type="component" value="Unassembled WGS sequence"/>
</dbReference>
<gene>
    <name evidence="1" type="ORF">HMPREF9088_0748</name>
</gene>
<dbReference type="AlphaFoldDB" id="E6LEF8"/>
<evidence type="ECO:0000313" key="2">
    <source>
        <dbReference type="Proteomes" id="UP000010296"/>
    </source>
</evidence>
<dbReference type="OrthoDB" id="2319350at2"/>
<reference evidence="1 2" key="1">
    <citation type="submission" date="2010-12" db="EMBL/GenBank/DDBJ databases">
        <authorList>
            <person name="Muzny D."/>
            <person name="Qin X."/>
            <person name="Deng J."/>
            <person name="Jiang H."/>
            <person name="Liu Y."/>
            <person name="Qu J."/>
            <person name="Song X.-Z."/>
            <person name="Zhang L."/>
            <person name="Thornton R."/>
            <person name="Coyle M."/>
            <person name="Francisco L."/>
            <person name="Jackson L."/>
            <person name="Javaid M."/>
            <person name="Korchina V."/>
            <person name="Kovar C."/>
            <person name="Mata R."/>
            <person name="Mathew T."/>
            <person name="Ngo R."/>
            <person name="Nguyen L."/>
            <person name="Nguyen N."/>
            <person name="Okwuonu G."/>
            <person name="Ongeri F."/>
            <person name="Pham C."/>
            <person name="Simmons D."/>
            <person name="Wilczek-Boney K."/>
            <person name="Hale W."/>
            <person name="Jakkamsetti A."/>
            <person name="Pham P."/>
            <person name="Ruth R."/>
            <person name="San Lucas F."/>
            <person name="Warren J."/>
            <person name="Zhang J."/>
            <person name="Zhao Z."/>
            <person name="Zhou C."/>
            <person name="Zhu D."/>
            <person name="Lee S."/>
            <person name="Bess C."/>
            <person name="Blankenburg K."/>
            <person name="Forbes L."/>
            <person name="Fu Q."/>
            <person name="Gubbala S."/>
            <person name="Hirani K."/>
            <person name="Jayaseelan J.C."/>
            <person name="Lara F."/>
            <person name="Munidasa M."/>
            <person name="Palculict T."/>
            <person name="Patil S."/>
            <person name="Pu L.-L."/>
            <person name="Saada N."/>
            <person name="Tang L."/>
            <person name="Weissenberger G."/>
            <person name="Zhu Y."/>
            <person name="Hemphill L."/>
            <person name="Shang Y."/>
            <person name="Youmans B."/>
            <person name="Ayvaz T."/>
            <person name="Ross M."/>
            <person name="Santibanez J."/>
            <person name="Aqrawi P."/>
            <person name="Gross S."/>
            <person name="Joshi V."/>
            <person name="Fowler G."/>
            <person name="Nazareth L."/>
            <person name="Reid J."/>
            <person name="Worley K."/>
            <person name="Petrosino J."/>
            <person name="Highlander S."/>
            <person name="Gibbs R."/>
        </authorList>
    </citation>
    <scope>NUCLEOTIDE SEQUENCE [LARGE SCALE GENOMIC DNA]</scope>
    <source>
        <strain evidence="2">DSM 15952 / CCUG 50447 / LMG 22039 / TP 1.5</strain>
    </source>
</reference>
<proteinExistence type="predicted"/>
<dbReference type="HOGENOM" id="CLU_199633_1_0_9"/>
<organism evidence="1 2">
    <name type="scientific">Enterococcus italicus (strain DSM 15952 / CCUG 50447 / LMG 22039 / TP 1.5)</name>
    <dbReference type="NCBI Taxonomy" id="888064"/>
    <lineage>
        <taxon>Bacteria</taxon>
        <taxon>Bacillati</taxon>
        <taxon>Bacillota</taxon>
        <taxon>Bacilli</taxon>
        <taxon>Lactobacillales</taxon>
        <taxon>Enterococcaceae</taxon>
        <taxon>Enterococcus</taxon>
    </lineage>
</organism>